<organism evidence="1 2">
    <name type="scientific">Fusarium torreyae</name>
    <dbReference type="NCBI Taxonomy" id="1237075"/>
    <lineage>
        <taxon>Eukaryota</taxon>
        <taxon>Fungi</taxon>
        <taxon>Dikarya</taxon>
        <taxon>Ascomycota</taxon>
        <taxon>Pezizomycotina</taxon>
        <taxon>Sordariomycetes</taxon>
        <taxon>Hypocreomycetidae</taxon>
        <taxon>Hypocreales</taxon>
        <taxon>Nectriaceae</taxon>
        <taxon>Fusarium</taxon>
    </lineage>
</organism>
<dbReference type="OrthoDB" id="5234017at2759"/>
<keyword evidence="2" id="KW-1185">Reference proteome</keyword>
<protein>
    <submittedName>
        <fullName evidence="1">Uncharacterized protein</fullName>
    </submittedName>
</protein>
<gene>
    <name evidence="1" type="ORF">NW762_012853</name>
</gene>
<reference evidence="1" key="1">
    <citation type="submission" date="2022-09" db="EMBL/GenBank/DDBJ databases">
        <title>Fusarium specimens isolated from Avocado Roots.</title>
        <authorList>
            <person name="Stajich J."/>
            <person name="Roper C."/>
            <person name="Heimlech-Rivalta G."/>
        </authorList>
    </citation>
    <scope>NUCLEOTIDE SEQUENCE</scope>
    <source>
        <strain evidence="1">CF00136</strain>
    </source>
</reference>
<accession>A0A9W8RNA5</accession>
<name>A0A9W8RNA5_9HYPO</name>
<evidence type="ECO:0000313" key="2">
    <source>
        <dbReference type="Proteomes" id="UP001152049"/>
    </source>
</evidence>
<sequence length="186" mass="21367">MAIHHIRCGYMQLPKLEIFLELTPACQHGVERWKLRRWEGDWLARAGTQSELAAQAGRRIETHPDCVDLPILRALVAEHRDILDIMSTTRAPEFLKLSITIEALSTEKLTYRPELAAVRGRTLYAVTCIEETWAEAISDPGNVNLRKLRAAMAGYDNLLCDLETRQRRIMEDATIHVRVVRIRRRA</sequence>
<proteinExistence type="predicted"/>
<evidence type="ECO:0000313" key="1">
    <source>
        <dbReference type="EMBL" id="KAJ4248083.1"/>
    </source>
</evidence>
<dbReference type="Proteomes" id="UP001152049">
    <property type="component" value="Unassembled WGS sequence"/>
</dbReference>
<dbReference type="EMBL" id="JAOQAZ010000037">
    <property type="protein sequence ID" value="KAJ4248083.1"/>
    <property type="molecule type" value="Genomic_DNA"/>
</dbReference>
<comment type="caution">
    <text evidence="1">The sequence shown here is derived from an EMBL/GenBank/DDBJ whole genome shotgun (WGS) entry which is preliminary data.</text>
</comment>
<dbReference type="AlphaFoldDB" id="A0A9W8RNA5"/>